<dbReference type="PROSITE" id="PS51781">
    <property type="entry name" value="SH3B"/>
    <property type="match status" value="5"/>
</dbReference>
<keyword evidence="4" id="KW-0732">Signal</keyword>
<dbReference type="SMART" id="SM00646">
    <property type="entry name" value="Ami_3"/>
    <property type="match status" value="1"/>
</dbReference>
<dbReference type="Proteomes" id="UP001597214">
    <property type="component" value="Unassembled WGS sequence"/>
</dbReference>
<feature type="region of interest" description="Disordered" evidence="3">
    <location>
        <begin position="238"/>
        <end position="266"/>
    </location>
</feature>
<dbReference type="SUPFAM" id="SSF53187">
    <property type="entry name" value="Zn-dependent exopeptidases"/>
    <property type="match status" value="1"/>
</dbReference>
<dbReference type="InterPro" id="IPR002508">
    <property type="entry name" value="MurNAc-LAA_cat"/>
</dbReference>
<dbReference type="CDD" id="cd02696">
    <property type="entry name" value="MurNAc-LAA"/>
    <property type="match status" value="1"/>
</dbReference>
<evidence type="ECO:0000256" key="1">
    <source>
        <dbReference type="ARBA" id="ARBA00022801"/>
    </source>
</evidence>
<evidence type="ECO:0000256" key="2">
    <source>
        <dbReference type="ARBA" id="ARBA00023316"/>
    </source>
</evidence>
<dbReference type="SMART" id="SM00287">
    <property type="entry name" value="SH3b"/>
    <property type="match status" value="5"/>
</dbReference>
<dbReference type="PANTHER" id="PTHR34408:SF1">
    <property type="entry name" value="GLYCOSYL HYDROLASE FAMILY 19 DOMAIN-CONTAINING PROTEIN HI_1415"/>
    <property type="match status" value="1"/>
</dbReference>
<feature type="domain" description="SH3b" evidence="5">
    <location>
        <begin position="267"/>
        <end position="330"/>
    </location>
</feature>
<dbReference type="Pfam" id="PF08239">
    <property type="entry name" value="SH3_3"/>
    <property type="match status" value="5"/>
</dbReference>
<sequence>MKKAMILLIVLSLVTLSIPINEANAENKQALISVDSLNVRSGPGLSYDVIASVKKDESYEILSTDSEWVKIKLTGGKEGWVAGWFISTVTNEAPTNTKTDKLQATVDQLRIRSGPGTNFQVIGFINKNDSPLYIEKSEKWIKISFKDYVGWVHSDYLVGVPEANIKKKEEKQITNNAKGIVKATILNVRETASLTSPIIGKVKKGDTLNILSNQHEWYEVSITNGKGWVHQDYITVTTESDSREEPDGNDSLGENLSNTESPDSSNELVATVTASSLNVRDHFTLSGNIVSKVKKGDKLTVVAEENNWCQVILPDGSKGWVAGWYLDKTTTIPLPETDTKEDQNSYVTVLYNTTNIRNGPSTGNDVIHRANQGDTFTILEKVDDWYKISIDEKTSGYVAGWIVLTTGNIPKVEKPGMNQYFSGRTIVIDPGHGGRDSGAKGVNGTLEKVLTLRTAKLLDEKLRAAGAKTILTRSQDVYVSLTNRVSFAHYYQADAFLSLHYDSSVATSAKGATVYYYQKNKDHSLGKAIHTELIKQTKLSDRGVVYGNFHVLRENKRPSILLELGFLSNGSEERHLVSSQYQEQATTAIFNGLAHYFKK</sequence>
<evidence type="ECO:0000256" key="4">
    <source>
        <dbReference type="SAM" id="SignalP"/>
    </source>
</evidence>
<keyword evidence="1" id="KW-0378">Hydrolase</keyword>
<feature type="domain" description="SH3b" evidence="5">
    <location>
        <begin position="99"/>
        <end position="161"/>
    </location>
</feature>
<evidence type="ECO:0000256" key="3">
    <source>
        <dbReference type="SAM" id="MobiDB-lite"/>
    </source>
</evidence>
<dbReference type="Pfam" id="PF01520">
    <property type="entry name" value="Amidase_3"/>
    <property type="match status" value="1"/>
</dbReference>
<dbReference type="PANTHER" id="PTHR34408">
    <property type="entry name" value="FAMILY PROTEIN, PUTATIVE-RELATED"/>
    <property type="match status" value="1"/>
</dbReference>
<dbReference type="RefSeq" id="WP_377927866.1">
    <property type="nucleotide sequence ID" value="NZ_JBHUEM010000009.1"/>
</dbReference>
<evidence type="ECO:0000313" key="6">
    <source>
        <dbReference type="EMBL" id="MFD1736704.1"/>
    </source>
</evidence>
<organism evidence="6 7">
    <name type="scientific">Bacillus salitolerans</name>
    <dbReference type="NCBI Taxonomy" id="1437434"/>
    <lineage>
        <taxon>Bacteria</taxon>
        <taxon>Bacillati</taxon>
        <taxon>Bacillota</taxon>
        <taxon>Bacilli</taxon>
        <taxon>Bacillales</taxon>
        <taxon>Bacillaceae</taxon>
        <taxon>Bacillus</taxon>
    </lineage>
</organism>
<name>A0ABW4LPJ6_9BACI</name>
<dbReference type="InterPro" id="IPR003646">
    <property type="entry name" value="SH3-like_bac-type"/>
</dbReference>
<protein>
    <submittedName>
        <fullName evidence="6">SH3 domain-containing protein</fullName>
    </submittedName>
</protein>
<dbReference type="Gene3D" id="3.40.630.40">
    <property type="entry name" value="Zn-dependent exopeptidases"/>
    <property type="match status" value="1"/>
</dbReference>
<feature type="domain" description="SH3b" evidence="5">
    <location>
        <begin position="27"/>
        <end position="90"/>
    </location>
</feature>
<accession>A0ABW4LPJ6</accession>
<gene>
    <name evidence="6" type="ORF">ACFSCX_09005</name>
</gene>
<feature type="domain" description="SH3b" evidence="5">
    <location>
        <begin position="176"/>
        <end position="238"/>
    </location>
</feature>
<evidence type="ECO:0000259" key="5">
    <source>
        <dbReference type="PROSITE" id="PS51781"/>
    </source>
</evidence>
<feature type="signal peptide" evidence="4">
    <location>
        <begin position="1"/>
        <end position="25"/>
    </location>
</feature>
<proteinExistence type="predicted"/>
<evidence type="ECO:0000313" key="7">
    <source>
        <dbReference type="Proteomes" id="UP001597214"/>
    </source>
</evidence>
<reference evidence="7" key="1">
    <citation type="journal article" date="2019" name="Int. J. Syst. Evol. Microbiol.">
        <title>The Global Catalogue of Microorganisms (GCM) 10K type strain sequencing project: providing services to taxonomists for standard genome sequencing and annotation.</title>
        <authorList>
            <consortium name="The Broad Institute Genomics Platform"/>
            <consortium name="The Broad Institute Genome Sequencing Center for Infectious Disease"/>
            <person name="Wu L."/>
            <person name="Ma J."/>
        </authorList>
    </citation>
    <scope>NUCLEOTIDE SEQUENCE [LARGE SCALE GENOMIC DNA]</scope>
    <source>
        <strain evidence="7">CCUG 49339</strain>
    </source>
</reference>
<feature type="compositionally biased region" description="Polar residues" evidence="3">
    <location>
        <begin position="252"/>
        <end position="266"/>
    </location>
</feature>
<keyword evidence="7" id="KW-1185">Reference proteome</keyword>
<feature type="domain" description="SH3b" evidence="5">
    <location>
        <begin position="342"/>
        <end position="406"/>
    </location>
</feature>
<comment type="caution">
    <text evidence="6">The sequence shown here is derived from an EMBL/GenBank/DDBJ whole genome shotgun (WGS) entry which is preliminary data.</text>
</comment>
<keyword evidence="2" id="KW-0961">Cell wall biogenesis/degradation</keyword>
<dbReference type="InterPro" id="IPR017293">
    <property type="entry name" value="N-acetylmuramoyl-L-ala_amidase"/>
</dbReference>
<dbReference type="Gene3D" id="2.30.30.40">
    <property type="entry name" value="SH3 Domains"/>
    <property type="match status" value="5"/>
</dbReference>
<dbReference type="EMBL" id="JBHUEM010000009">
    <property type="protein sequence ID" value="MFD1736704.1"/>
    <property type="molecule type" value="Genomic_DNA"/>
</dbReference>
<dbReference type="InterPro" id="IPR052354">
    <property type="entry name" value="Cell_Wall_Dynamics_Protein"/>
</dbReference>
<feature type="chain" id="PRO_5047187364" evidence="4">
    <location>
        <begin position="26"/>
        <end position="599"/>
    </location>
</feature>
<dbReference type="PIRSF" id="PIRSF037846">
    <property type="entry name" value="Autolysin_YrvJ_prd"/>
    <property type="match status" value="1"/>
</dbReference>